<name>A0ACC0VGD9_9HYPO</name>
<sequence length="1066" mass="121320">MPTPQMPSSAPGLNPPVVLTDKLEKPTQDNRQYRVICLGNKLEALVVHDPDTDKASAALDVHVGSFSDEDDMPGMAHAVEHLLFMGTKKFPGENDYSQYLSANSGSSNAYTASTSTNYFFDVAAKPSNDEEPTEQNPSPLYGALDRFAQFFIEPLFLASTLDRELQAVDSENKKNLQNDGWRLVQLDKSLSSPKHPFHHFSTGSLDTLKVKPEARGVNIREKFIEFHAKHYSANRMKLVVLGREPLDLLQKWVEEFFSGVVNKNLPQNVWNETSPYRPEDLGTQWFAKPVMDMRQLDFTFPFIDEEPLYESQPSRYLGHLIGHEGPGSIMSYIKSKGWAYSLSAGMYPICPGTAGHFEIQIRLTEEGLNKYTEIVKAVFQYISLLNDSPPQEWIFEEQKEMSDVDFKFKQKSPAERFTSRTANSMQGPMPREWLLSNGSVLRKFDPEMIKTGLKTLRPDNMRLGIVSRTFPGNWDKTEKWYGTEYRFEKIEPSLMKEFEQAAALSPEKRIPELHLPHKNEFIPNQLDVEKKDISKTALAPRLLRHDLKARTWWKKDDTFWVPRANVVALLKNPIVHANAENAVKARLFAALVRDALEEYSYDAELAGLQYGVTVDNRGLLLEVSGYNDKLALLLKHVATTMRDMEIKEDRFEIVRERLTRSYYNKQFEAPYLQFRSYFSWLMSEKAYPLEELSEELPIATVESVRQFQKQLLSQMHIEVLCLGNLHKADAHQLTEEIEMTFQARPLPRDQWPIIRSLVLPSGSNYVFNKTLKDPANVNNCVVAWSSMGDRGDPIARAKALLMGQIGQEPGFDQLRTKEQLGYVVFSGYRPHLTSVGHWVLVQSERTCDYLDGRIEAFLVKLGEILDNMTDKQFEDQKRSLIVSLLEKWQNMPEEFNSHWGQISGEYYDFGRARIDAANVKSITKAEMQEVYHKSVSPASSQRARLSIHLHAQDAGELDKKIIKLLVDAGLSDVPTESRQNLDLLEKYLSEKSSVDKQKLDSILSQAKELGLERVAPEDKVGGPNGVSAIAMQDIPDVLSFKASLMISPGARPVRDLSEYEELDAKL</sequence>
<organism evidence="1 2">
    <name type="scientific">Trichothecium roseum</name>
    <dbReference type="NCBI Taxonomy" id="47278"/>
    <lineage>
        <taxon>Eukaryota</taxon>
        <taxon>Fungi</taxon>
        <taxon>Dikarya</taxon>
        <taxon>Ascomycota</taxon>
        <taxon>Pezizomycotina</taxon>
        <taxon>Sordariomycetes</taxon>
        <taxon>Hypocreomycetidae</taxon>
        <taxon>Hypocreales</taxon>
        <taxon>Hypocreales incertae sedis</taxon>
        <taxon>Trichothecium</taxon>
    </lineage>
</organism>
<comment type="caution">
    <text evidence="1">The sequence shown here is derived from an EMBL/GenBank/DDBJ whole genome shotgun (WGS) entry which is preliminary data.</text>
</comment>
<proteinExistence type="predicted"/>
<dbReference type="Proteomes" id="UP001163324">
    <property type="component" value="Chromosome 1"/>
</dbReference>
<evidence type="ECO:0000313" key="2">
    <source>
        <dbReference type="Proteomes" id="UP001163324"/>
    </source>
</evidence>
<protein>
    <submittedName>
        <fullName evidence="1">Uncharacterized protein</fullName>
    </submittedName>
</protein>
<reference evidence="1" key="1">
    <citation type="submission" date="2022-10" db="EMBL/GenBank/DDBJ databases">
        <title>Complete Genome of Trichothecium roseum strain YXFP-22015, a Plant Pathogen Isolated from Citrus.</title>
        <authorList>
            <person name="Wang Y."/>
            <person name="Zhu L."/>
        </authorList>
    </citation>
    <scope>NUCLEOTIDE SEQUENCE</scope>
    <source>
        <strain evidence="1">YXFP-22015</strain>
    </source>
</reference>
<evidence type="ECO:0000313" key="1">
    <source>
        <dbReference type="EMBL" id="KAI9904957.1"/>
    </source>
</evidence>
<keyword evidence="2" id="KW-1185">Reference proteome</keyword>
<dbReference type="EMBL" id="CM047940">
    <property type="protein sequence ID" value="KAI9904957.1"/>
    <property type="molecule type" value="Genomic_DNA"/>
</dbReference>
<gene>
    <name evidence="1" type="ORF">N3K66_001486</name>
</gene>
<accession>A0ACC0VGD9</accession>